<proteinExistence type="predicted"/>
<evidence type="ECO:0000256" key="5">
    <source>
        <dbReference type="ARBA" id="ARBA00023136"/>
    </source>
</evidence>
<accession>A0ABV6MUX2</accession>
<feature type="transmembrane region" description="Helical" evidence="6">
    <location>
        <begin position="47"/>
        <end position="65"/>
    </location>
</feature>
<comment type="subcellular location">
    <subcellularLocation>
        <location evidence="1">Cell membrane</location>
        <topology evidence="1">Multi-pass membrane protein</topology>
    </subcellularLocation>
</comment>
<evidence type="ECO:0000256" key="4">
    <source>
        <dbReference type="ARBA" id="ARBA00022989"/>
    </source>
</evidence>
<organism evidence="8 9">
    <name type="scientific">Kutzneria chonburiensis</name>
    <dbReference type="NCBI Taxonomy" id="1483604"/>
    <lineage>
        <taxon>Bacteria</taxon>
        <taxon>Bacillati</taxon>
        <taxon>Actinomycetota</taxon>
        <taxon>Actinomycetes</taxon>
        <taxon>Pseudonocardiales</taxon>
        <taxon>Pseudonocardiaceae</taxon>
        <taxon>Kutzneria</taxon>
    </lineage>
</organism>
<evidence type="ECO:0000313" key="9">
    <source>
        <dbReference type="Proteomes" id="UP001589810"/>
    </source>
</evidence>
<dbReference type="RefSeq" id="WP_273940194.1">
    <property type="nucleotide sequence ID" value="NZ_CP097263.1"/>
</dbReference>
<keyword evidence="5 6" id="KW-0472">Membrane</keyword>
<evidence type="ECO:0000256" key="3">
    <source>
        <dbReference type="ARBA" id="ARBA00022692"/>
    </source>
</evidence>
<evidence type="ECO:0000259" key="7">
    <source>
        <dbReference type="Pfam" id="PF13396"/>
    </source>
</evidence>
<name>A0ABV6MUX2_9PSEU</name>
<evidence type="ECO:0000256" key="6">
    <source>
        <dbReference type="SAM" id="Phobius"/>
    </source>
</evidence>
<evidence type="ECO:0000256" key="2">
    <source>
        <dbReference type="ARBA" id="ARBA00022475"/>
    </source>
</evidence>
<feature type="transmembrane region" description="Helical" evidence="6">
    <location>
        <begin position="15"/>
        <end position="35"/>
    </location>
</feature>
<dbReference type="EMBL" id="JBHLUD010000006">
    <property type="protein sequence ID" value="MFC0543645.1"/>
    <property type="molecule type" value="Genomic_DNA"/>
</dbReference>
<feature type="domain" description="Cardiolipin synthase N-terminal" evidence="7">
    <location>
        <begin position="25"/>
        <end position="67"/>
    </location>
</feature>
<protein>
    <submittedName>
        <fullName evidence="8">PLD nuclease N-terminal domain-containing protein</fullName>
    </submittedName>
</protein>
<evidence type="ECO:0000313" key="8">
    <source>
        <dbReference type="EMBL" id="MFC0543645.1"/>
    </source>
</evidence>
<keyword evidence="3 6" id="KW-0812">Transmembrane</keyword>
<reference evidence="8 9" key="1">
    <citation type="submission" date="2024-09" db="EMBL/GenBank/DDBJ databases">
        <authorList>
            <person name="Sun Q."/>
            <person name="Mori K."/>
        </authorList>
    </citation>
    <scope>NUCLEOTIDE SEQUENCE [LARGE SCALE GENOMIC DNA]</scope>
    <source>
        <strain evidence="8 9">TBRC 1432</strain>
    </source>
</reference>
<keyword evidence="9" id="KW-1185">Reference proteome</keyword>
<comment type="caution">
    <text evidence="8">The sequence shown here is derived from an EMBL/GenBank/DDBJ whole genome shotgun (WGS) entry which is preliminary data.</text>
</comment>
<dbReference type="Pfam" id="PF13396">
    <property type="entry name" value="PLDc_N"/>
    <property type="match status" value="1"/>
</dbReference>
<gene>
    <name evidence="8" type="ORF">ACFFH7_19235</name>
</gene>
<dbReference type="InterPro" id="IPR027379">
    <property type="entry name" value="CLS_N"/>
</dbReference>
<sequence length="84" mass="9326">MLNWGDLSPHRRRQLAALGIVQVLLAVAAWIDLAIRPAARVRGPKWAWTLAIGVNFIGPLAYFGWGRSSAQRDLRDGEVAFTDQ</sequence>
<dbReference type="Proteomes" id="UP001589810">
    <property type="component" value="Unassembled WGS sequence"/>
</dbReference>
<keyword evidence="4 6" id="KW-1133">Transmembrane helix</keyword>
<keyword evidence="2" id="KW-1003">Cell membrane</keyword>
<evidence type="ECO:0000256" key="1">
    <source>
        <dbReference type="ARBA" id="ARBA00004651"/>
    </source>
</evidence>